<accession>A0A0L8FPW8</accession>
<gene>
    <name evidence="1" type="ORF">OCBIM_22012273mg</name>
</gene>
<organism evidence="1">
    <name type="scientific">Octopus bimaculoides</name>
    <name type="common">California two-spotted octopus</name>
    <dbReference type="NCBI Taxonomy" id="37653"/>
    <lineage>
        <taxon>Eukaryota</taxon>
        <taxon>Metazoa</taxon>
        <taxon>Spiralia</taxon>
        <taxon>Lophotrochozoa</taxon>
        <taxon>Mollusca</taxon>
        <taxon>Cephalopoda</taxon>
        <taxon>Coleoidea</taxon>
        <taxon>Octopodiformes</taxon>
        <taxon>Octopoda</taxon>
        <taxon>Incirrata</taxon>
        <taxon>Octopodidae</taxon>
        <taxon>Octopus</taxon>
    </lineage>
</organism>
<reference evidence="1" key="1">
    <citation type="submission" date="2015-07" db="EMBL/GenBank/DDBJ databases">
        <title>MeaNS - Measles Nucleotide Surveillance Program.</title>
        <authorList>
            <person name="Tran T."/>
            <person name="Druce J."/>
        </authorList>
    </citation>
    <scope>NUCLEOTIDE SEQUENCE</scope>
    <source>
        <strain evidence="1">UCB-OBI-ISO-001</strain>
        <tissue evidence="1">Gonad</tissue>
    </source>
</reference>
<protein>
    <submittedName>
        <fullName evidence="1">Uncharacterized protein</fullName>
    </submittedName>
</protein>
<evidence type="ECO:0000313" key="1">
    <source>
        <dbReference type="EMBL" id="KOF66450.1"/>
    </source>
</evidence>
<dbReference type="AlphaFoldDB" id="A0A0L8FPW8"/>
<dbReference type="EMBL" id="KQ428096">
    <property type="protein sequence ID" value="KOF66450.1"/>
    <property type="molecule type" value="Genomic_DNA"/>
</dbReference>
<name>A0A0L8FPW8_OCTBM</name>
<sequence>MGSFQVHQYLYDPAQESYGISESIGCSIRGLYFEIFFFLQNFNDCINILQGFSENSTRTVKRKILFYKTVYNYL</sequence>
<proteinExistence type="predicted"/>